<protein>
    <submittedName>
        <fullName evidence="3">Terminase large subunit</fullName>
    </submittedName>
</protein>
<dbReference type="PANTHER" id="PTHR41287:SF1">
    <property type="entry name" value="PROTEIN YMFN"/>
    <property type="match status" value="1"/>
</dbReference>
<sequence>MAAKSYKQAAIHYAKDVVAGKIIAGNNVRECKRFLADLERDDLELHTKEPDFVINIIERVMVHVKGEDLQGHSLRNTPLILQPWQIFIVYNLIGFYYKGTQIRRYKEAFIFVPRKQGKTLFIAALAFALGLLERKSGATIYIVAAALKQAKQSFDDIMHTLRYQGMIGEFKVLNNNAQHSIEYTFYNENEEPEGSLYIEALASNPDTQDSFNCNIAIADEVHAFKRASQYNRFKEAMAAYTNKLMIGITTAGDNMNSFCYRRLEYANKILDGTVKDDNLFCFVSRADQDENGNVDFTNPIQHEKANPGYGVTIRPEAILADAIQAQNDPQQRKDFLSRQLNIYTTAMKAYFNIKEFQNSDKKYSWTLEDLAKMKIDWYGGADLSKLHDLTAAALFGHYKGVDIIITHAFFPVAEAARKADEDNIPLFGWRDDGWLTMCNTPTVNVGDVVNWFKEMRSKGFKIKQVGHDKKFAREYFIQMKKAGFRIVDQPQYFYVKSEGFRHIEKSAKDGTLYYLHSDAYEYCVQNVHAIEKTDDMIQFEKIEPTARIDLFDSSVFACVRYLNSLEKSEKSKSWWGGENEDE</sequence>
<evidence type="ECO:0000259" key="1">
    <source>
        <dbReference type="Pfam" id="PF03354"/>
    </source>
</evidence>
<dbReference type="Gene3D" id="3.40.50.300">
    <property type="entry name" value="P-loop containing nucleotide triphosphate hydrolases"/>
    <property type="match status" value="1"/>
</dbReference>
<feature type="domain" description="Terminase large subunit-like endonuclease" evidence="2">
    <location>
        <begin position="274"/>
        <end position="561"/>
    </location>
</feature>
<organism evidence="3 4">
    <name type="scientific">Coprococcus hominis</name>
    <name type="common">ex Arizal et al. 2022</name>
    <dbReference type="NCBI Taxonomy" id="2881262"/>
    <lineage>
        <taxon>Bacteria</taxon>
        <taxon>Bacillati</taxon>
        <taxon>Bacillota</taxon>
        <taxon>Clostridia</taxon>
        <taxon>Lachnospirales</taxon>
        <taxon>Lachnospiraceae</taxon>
        <taxon>Coprococcus</taxon>
    </lineage>
</organism>
<dbReference type="InterPro" id="IPR027417">
    <property type="entry name" value="P-loop_NTPase"/>
</dbReference>
<dbReference type="Proteomes" id="UP001198495">
    <property type="component" value="Unassembled WGS sequence"/>
</dbReference>
<dbReference type="InterPro" id="IPR005021">
    <property type="entry name" value="Terminase_largesu-like"/>
</dbReference>
<feature type="domain" description="Terminase large subunit-like ATPase" evidence="1">
    <location>
        <begin position="83"/>
        <end position="267"/>
    </location>
</feature>
<gene>
    <name evidence="3" type="ORF">LKD28_11085</name>
</gene>
<evidence type="ECO:0000259" key="2">
    <source>
        <dbReference type="Pfam" id="PF20441"/>
    </source>
</evidence>
<proteinExistence type="predicted"/>
<dbReference type="Pfam" id="PF03354">
    <property type="entry name" value="TerL_ATPase"/>
    <property type="match status" value="1"/>
</dbReference>
<comment type="caution">
    <text evidence="3">The sequence shown here is derived from an EMBL/GenBank/DDBJ whole genome shotgun (WGS) entry which is preliminary data.</text>
</comment>
<dbReference type="Pfam" id="PF20441">
    <property type="entry name" value="TerL_nuclease"/>
    <property type="match status" value="1"/>
</dbReference>
<evidence type="ECO:0000313" key="3">
    <source>
        <dbReference type="EMBL" id="MCC2219569.1"/>
    </source>
</evidence>
<keyword evidence="4" id="KW-1185">Reference proteome</keyword>
<evidence type="ECO:0000313" key="4">
    <source>
        <dbReference type="Proteomes" id="UP001198495"/>
    </source>
</evidence>
<dbReference type="EMBL" id="JAJEQT010000008">
    <property type="protein sequence ID" value="MCC2219569.1"/>
    <property type="molecule type" value="Genomic_DNA"/>
</dbReference>
<accession>A0ABS8FUJ1</accession>
<reference evidence="3 4" key="1">
    <citation type="submission" date="2021-10" db="EMBL/GenBank/DDBJ databases">
        <title>Anaerobic single-cell dispensing facilitates the cultivation of human gut bacteria.</title>
        <authorList>
            <person name="Afrizal A."/>
        </authorList>
    </citation>
    <scope>NUCLEOTIDE SEQUENCE [LARGE SCALE GENOMIC DNA]</scope>
    <source>
        <strain evidence="3 4">CLA-AA-H212</strain>
    </source>
</reference>
<dbReference type="InterPro" id="IPR046461">
    <property type="entry name" value="TerL_ATPase"/>
</dbReference>
<dbReference type="RefSeq" id="WP_227573459.1">
    <property type="nucleotide sequence ID" value="NZ_JAJEQT010000008.1"/>
</dbReference>
<name>A0ABS8FUJ1_9FIRM</name>
<dbReference type="PANTHER" id="PTHR41287">
    <property type="match status" value="1"/>
</dbReference>
<dbReference type="InterPro" id="IPR046462">
    <property type="entry name" value="TerL_nuclease"/>
</dbReference>